<evidence type="ECO:0000313" key="3">
    <source>
        <dbReference type="Proteomes" id="UP000193560"/>
    </source>
</evidence>
<evidence type="ECO:0000256" key="1">
    <source>
        <dbReference type="SAM" id="Phobius"/>
    </source>
</evidence>
<protein>
    <submittedName>
        <fullName evidence="2">Uncharacterized protein</fullName>
    </submittedName>
</protein>
<keyword evidence="1" id="KW-0812">Transmembrane</keyword>
<gene>
    <name evidence="2" type="ORF">BCR42DRAFT_429199</name>
</gene>
<comment type="caution">
    <text evidence="2">The sequence shown here is derived from an EMBL/GenBank/DDBJ whole genome shotgun (WGS) entry which is preliminary data.</text>
</comment>
<accession>A0A1X2HXB2</accession>
<keyword evidence="3" id="KW-1185">Reference proteome</keyword>
<dbReference type="AlphaFoldDB" id="A0A1X2HXB2"/>
<dbReference type="EMBL" id="MCGE01000050">
    <property type="protein sequence ID" value="ORZ04515.1"/>
    <property type="molecule type" value="Genomic_DNA"/>
</dbReference>
<name>A0A1X2HXB2_9FUNG</name>
<feature type="transmembrane region" description="Helical" evidence="1">
    <location>
        <begin position="31"/>
        <end position="49"/>
    </location>
</feature>
<proteinExistence type="predicted"/>
<feature type="transmembrane region" description="Helical" evidence="1">
    <location>
        <begin position="6"/>
        <end position="24"/>
    </location>
</feature>
<evidence type="ECO:0000313" key="2">
    <source>
        <dbReference type="EMBL" id="ORZ04515.1"/>
    </source>
</evidence>
<keyword evidence="1" id="KW-0472">Membrane</keyword>
<reference evidence="2 3" key="1">
    <citation type="submission" date="2016-07" db="EMBL/GenBank/DDBJ databases">
        <title>Pervasive Adenine N6-methylation of Active Genes in Fungi.</title>
        <authorList>
            <consortium name="DOE Joint Genome Institute"/>
            <person name="Mondo S.J."/>
            <person name="Dannebaum R.O."/>
            <person name="Kuo R.C."/>
            <person name="Labutti K."/>
            <person name="Haridas S."/>
            <person name="Kuo A."/>
            <person name="Salamov A."/>
            <person name="Ahrendt S.R."/>
            <person name="Lipzen A."/>
            <person name="Sullivan W."/>
            <person name="Andreopoulos W.B."/>
            <person name="Clum A."/>
            <person name="Lindquist E."/>
            <person name="Daum C."/>
            <person name="Ramamoorthy G.K."/>
            <person name="Gryganskyi A."/>
            <person name="Culley D."/>
            <person name="Magnuson J.K."/>
            <person name="James T.Y."/>
            <person name="O'Malley M.A."/>
            <person name="Stajich J.E."/>
            <person name="Spatafora J.W."/>
            <person name="Visel A."/>
            <person name="Grigoriev I.V."/>
        </authorList>
    </citation>
    <scope>NUCLEOTIDE SEQUENCE [LARGE SCALE GENOMIC DNA]</scope>
    <source>
        <strain evidence="2 3">NRRL 1336</strain>
    </source>
</reference>
<organism evidence="2 3">
    <name type="scientific">Absidia repens</name>
    <dbReference type="NCBI Taxonomy" id="90262"/>
    <lineage>
        <taxon>Eukaryota</taxon>
        <taxon>Fungi</taxon>
        <taxon>Fungi incertae sedis</taxon>
        <taxon>Mucoromycota</taxon>
        <taxon>Mucoromycotina</taxon>
        <taxon>Mucoromycetes</taxon>
        <taxon>Mucorales</taxon>
        <taxon>Cunninghamellaceae</taxon>
        <taxon>Absidia</taxon>
    </lineage>
</organism>
<dbReference type="Proteomes" id="UP000193560">
    <property type="component" value="Unassembled WGS sequence"/>
</dbReference>
<keyword evidence="1" id="KW-1133">Transmembrane helix</keyword>
<sequence>MTVVAVVGIVVSVAIIITIVELSLFVVIRIIIIFFCAVVAAVICIAIIITEGDCRICHLSSSTHIKYAVIHHDPTIVP</sequence>